<organism evidence="1 2">
    <name type="scientific">Streptomyces chryseus</name>
    <dbReference type="NCBI Taxonomy" id="68186"/>
    <lineage>
        <taxon>Bacteria</taxon>
        <taxon>Bacillati</taxon>
        <taxon>Actinomycetota</taxon>
        <taxon>Actinomycetes</taxon>
        <taxon>Kitasatosporales</taxon>
        <taxon>Streptomycetaceae</taxon>
        <taxon>Streptomyces</taxon>
    </lineage>
</organism>
<evidence type="ECO:0000313" key="2">
    <source>
        <dbReference type="Proteomes" id="UP000599437"/>
    </source>
</evidence>
<sequence>MSWLARRGRWLSYSVGMTVTEAIHEHVLKIPASAWTPAVETDGEARDGA</sequence>
<evidence type="ECO:0008006" key="3">
    <source>
        <dbReference type="Google" id="ProtNLM"/>
    </source>
</evidence>
<name>A0ABQ3EDD1_9ACTN</name>
<reference evidence="2" key="1">
    <citation type="journal article" date="2019" name="Int. J. Syst. Evol. Microbiol.">
        <title>The Global Catalogue of Microorganisms (GCM) 10K type strain sequencing project: providing services to taxonomists for standard genome sequencing and annotation.</title>
        <authorList>
            <consortium name="The Broad Institute Genomics Platform"/>
            <consortium name="The Broad Institute Genome Sequencing Center for Infectious Disease"/>
            <person name="Wu L."/>
            <person name="Ma J."/>
        </authorList>
    </citation>
    <scope>NUCLEOTIDE SEQUENCE [LARGE SCALE GENOMIC DNA]</scope>
    <source>
        <strain evidence="2">JCM 4737</strain>
    </source>
</reference>
<protein>
    <recommendedName>
        <fullName evidence="3">Transposase</fullName>
    </recommendedName>
</protein>
<proteinExistence type="predicted"/>
<keyword evidence="2" id="KW-1185">Reference proteome</keyword>
<comment type="caution">
    <text evidence="1">The sequence shown here is derived from an EMBL/GenBank/DDBJ whole genome shotgun (WGS) entry which is preliminary data.</text>
</comment>
<accession>A0ABQ3EDD1</accession>
<gene>
    <name evidence="1" type="ORF">GCM10010346_60310</name>
</gene>
<evidence type="ECO:0000313" key="1">
    <source>
        <dbReference type="EMBL" id="GHB28711.1"/>
    </source>
</evidence>
<dbReference type="EMBL" id="BMVO01000032">
    <property type="protein sequence ID" value="GHB28711.1"/>
    <property type="molecule type" value="Genomic_DNA"/>
</dbReference>
<dbReference type="Proteomes" id="UP000599437">
    <property type="component" value="Unassembled WGS sequence"/>
</dbReference>